<evidence type="ECO:0000313" key="5">
    <source>
        <dbReference type="EMBL" id="PFX34069.1"/>
    </source>
</evidence>
<gene>
    <name evidence="5" type="primary">akirin1</name>
    <name evidence="5" type="ORF">AWC38_SpisGene1009</name>
</gene>
<protein>
    <submittedName>
        <fullName evidence="5">Akirin-1</fullName>
    </submittedName>
</protein>
<evidence type="ECO:0000313" key="6">
    <source>
        <dbReference type="Proteomes" id="UP000225706"/>
    </source>
</evidence>
<comment type="caution">
    <text evidence="5">The sequence shown here is derived from an EMBL/GenBank/DDBJ whole genome shotgun (WGS) entry which is preliminary data.</text>
</comment>
<dbReference type="STRING" id="50429.A0A2B4SY11"/>
<sequence length="166" mass="19478">MACATLKRSYEFDPLLTPQHQPSPKRRRCIPLKPSTPPPSVSTESHFRGAAPRLSQDQVSANIHQEWRRLQRRKHFRVPYPSSPEMSTFSSYSPGSSPPRKEQPLFTLKQVTFICERMLKEREAQVTEEYDKVLREKLAEQYDAFVKFNYDQVQRRFEETAPTYVS</sequence>
<evidence type="ECO:0000256" key="3">
    <source>
        <dbReference type="ARBA" id="ARBA00023242"/>
    </source>
</evidence>
<dbReference type="GO" id="GO:0003712">
    <property type="term" value="F:transcription coregulator activity"/>
    <property type="evidence" value="ECO:0007669"/>
    <property type="project" value="TreeGrafter"/>
</dbReference>
<evidence type="ECO:0000256" key="2">
    <source>
        <dbReference type="ARBA" id="ARBA00005625"/>
    </source>
</evidence>
<name>A0A2B4SY11_STYPI</name>
<feature type="region of interest" description="Disordered" evidence="4">
    <location>
        <begin position="1"/>
        <end position="58"/>
    </location>
</feature>
<evidence type="ECO:0000256" key="1">
    <source>
        <dbReference type="ARBA" id="ARBA00004123"/>
    </source>
</evidence>
<feature type="region of interest" description="Disordered" evidence="4">
    <location>
        <begin position="78"/>
        <end position="103"/>
    </location>
</feature>
<dbReference type="GO" id="GO:0045089">
    <property type="term" value="P:positive regulation of innate immune response"/>
    <property type="evidence" value="ECO:0007669"/>
    <property type="project" value="TreeGrafter"/>
</dbReference>
<dbReference type="AlphaFoldDB" id="A0A2B4SY11"/>
<organism evidence="5 6">
    <name type="scientific">Stylophora pistillata</name>
    <name type="common">Smooth cauliflower coral</name>
    <dbReference type="NCBI Taxonomy" id="50429"/>
    <lineage>
        <taxon>Eukaryota</taxon>
        <taxon>Metazoa</taxon>
        <taxon>Cnidaria</taxon>
        <taxon>Anthozoa</taxon>
        <taxon>Hexacorallia</taxon>
        <taxon>Scleractinia</taxon>
        <taxon>Astrocoeniina</taxon>
        <taxon>Pocilloporidae</taxon>
        <taxon>Stylophora</taxon>
    </lineage>
</organism>
<comment type="similarity">
    <text evidence="2">Belongs to the akirin family.</text>
</comment>
<evidence type="ECO:0000256" key="4">
    <source>
        <dbReference type="SAM" id="MobiDB-lite"/>
    </source>
</evidence>
<dbReference type="EMBL" id="LSMT01000006">
    <property type="protein sequence ID" value="PFX34069.1"/>
    <property type="molecule type" value="Genomic_DNA"/>
</dbReference>
<proteinExistence type="inferred from homology"/>
<reference evidence="6" key="1">
    <citation type="journal article" date="2017" name="bioRxiv">
        <title>Comparative analysis of the genomes of Stylophora pistillata and Acropora digitifera provides evidence for extensive differences between species of corals.</title>
        <authorList>
            <person name="Voolstra C.R."/>
            <person name="Li Y."/>
            <person name="Liew Y.J."/>
            <person name="Baumgarten S."/>
            <person name="Zoccola D."/>
            <person name="Flot J.-F."/>
            <person name="Tambutte S."/>
            <person name="Allemand D."/>
            <person name="Aranda M."/>
        </authorList>
    </citation>
    <scope>NUCLEOTIDE SEQUENCE [LARGE SCALE GENOMIC DNA]</scope>
</reference>
<dbReference type="Proteomes" id="UP000225706">
    <property type="component" value="Unassembled WGS sequence"/>
</dbReference>
<dbReference type="GO" id="GO:0005634">
    <property type="term" value="C:nucleus"/>
    <property type="evidence" value="ECO:0007669"/>
    <property type="project" value="UniProtKB-SubCell"/>
</dbReference>
<dbReference type="PANTHER" id="PTHR13293">
    <property type="entry name" value="AKIRIN-RELATED"/>
    <property type="match status" value="1"/>
</dbReference>
<dbReference type="PANTHER" id="PTHR13293:SF6">
    <property type="entry name" value="AKIRIN-RELATED"/>
    <property type="match status" value="1"/>
</dbReference>
<dbReference type="OrthoDB" id="10039914at2759"/>
<dbReference type="GO" id="GO:0045944">
    <property type="term" value="P:positive regulation of transcription by RNA polymerase II"/>
    <property type="evidence" value="ECO:0007669"/>
    <property type="project" value="TreeGrafter"/>
</dbReference>
<keyword evidence="6" id="KW-1185">Reference proteome</keyword>
<dbReference type="InterPro" id="IPR024132">
    <property type="entry name" value="Akirin"/>
</dbReference>
<dbReference type="CDD" id="cd22240">
    <property type="entry name" value="akirin"/>
    <property type="match status" value="1"/>
</dbReference>
<accession>A0A2B4SY11</accession>
<keyword evidence="3" id="KW-0539">Nucleus</keyword>
<comment type="subcellular location">
    <subcellularLocation>
        <location evidence="1">Nucleus</location>
    </subcellularLocation>
</comment>
<dbReference type="GO" id="GO:0000785">
    <property type="term" value="C:chromatin"/>
    <property type="evidence" value="ECO:0007669"/>
    <property type="project" value="TreeGrafter"/>
</dbReference>